<keyword evidence="5" id="KW-1185">Reference proteome</keyword>
<dbReference type="AlphaFoldDB" id="A0A8S1GUX5"/>
<evidence type="ECO:0000256" key="2">
    <source>
        <dbReference type="SAM" id="Phobius"/>
    </source>
</evidence>
<gene>
    <name evidence="4" type="ORF">CAUJ_LOCUS2670</name>
</gene>
<dbReference type="InterPro" id="IPR002035">
    <property type="entry name" value="VWF_A"/>
</dbReference>
<dbReference type="PROSITE" id="PS50234">
    <property type="entry name" value="VWFA"/>
    <property type="match status" value="2"/>
</dbReference>
<dbReference type="EMBL" id="CAJGYM010000005">
    <property type="protein sequence ID" value="CAD6186751.1"/>
    <property type="molecule type" value="Genomic_DNA"/>
</dbReference>
<feature type="compositionally biased region" description="Polar residues" evidence="1">
    <location>
        <begin position="364"/>
        <end position="373"/>
    </location>
</feature>
<keyword evidence="2" id="KW-0472">Membrane</keyword>
<dbReference type="SMART" id="SM00327">
    <property type="entry name" value="VWA"/>
    <property type="match status" value="1"/>
</dbReference>
<feature type="domain" description="VWFA" evidence="3">
    <location>
        <begin position="27"/>
        <end position="199"/>
    </location>
</feature>
<keyword evidence="2" id="KW-1133">Transmembrane helix</keyword>
<proteinExistence type="predicted"/>
<dbReference type="OrthoDB" id="10256829at2759"/>
<reference evidence="4" key="1">
    <citation type="submission" date="2020-10" db="EMBL/GenBank/DDBJ databases">
        <authorList>
            <person name="Kikuchi T."/>
        </authorList>
    </citation>
    <scope>NUCLEOTIDE SEQUENCE</scope>
    <source>
        <strain evidence="4">NKZ352</strain>
    </source>
</reference>
<dbReference type="InterPro" id="IPR052229">
    <property type="entry name" value="Collagen-VI/PIF"/>
</dbReference>
<feature type="compositionally biased region" description="Basic and acidic residues" evidence="1">
    <location>
        <begin position="383"/>
        <end position="418"/>
    </location>
</feature>
<organism evidence="4 5">
    <name type="scientific">Caenorhabditis auriculariae</name>
    <dbReference type="NCBI Taxonomy" id="2777116"/>
    <lineage>
        <taxon>Eukaryota</taxon>
        <taxon>Metazoa</taxon>
        <taxon>Ecdysozoa</taxon>
        <taxon>Nematoda</taxon>
        <taxon>Chromadorea</taxon>
        <taxon>Rhabditida</taxon>
        <taxon>Rhabditina</taxon>
        <taxon>Rhabditomorpha</taxon>
        <taxon>Rhabditoidea</taxon>
        <taxon>Rhabditidae</taxon>
        <taxon>Peloderinae</taxon>
        <taxon>Caenorhabditis</taxon>
    </lineage>
</organism>
<evidence type="ECO:0000259" key="3">
    <source>
        <dbReference type="PROSITE" id="PS50234"/>
    </source>
</evidence>
<keyword evidence="2" id="KW-0812">Transmembrane</keyword>
<dbReference type="Gene3D" id="3.40.50.410">
    <property type="entry name" value="von Willebrand factor, type A domain"/>
    <property type="match status" value="2"/>
</dbReference>
<dbReference type="InterPro" id="IPR036465">
    <property type="entry name" value="vWFA_dom_sf"/>
</dbReference>
<comment type="caution">
    <text evidence="4">The sequence shown here is derived from an EMBL/GenBank/DDBJ whole genome shotgun (WGS) entry which is preliminary data.</text>
</comment>
<dbReference type="PRINTS" id="PR00453">
    <property type="entry name" value="VWFADOMAIN"/>
</dbReference>
<dbReference type="PANTHER" id="PTHR22588">
    <property type="entry name" value="VWFA DOMAIN-CONTAINING PROTEIN"/>
    <property type="match status" value="1"/>
</dbReference>
<feature type="region of interest" description="Disordered" evidence="1">
    <location>
        <begin position="359"/>
        <end position="441"/>
    </location>
</feature>
<feature type="domain" description="VWFA" evidence="3">
    <location>
        <begin position="448"/>
        <end position="595"/>
    </location>
</feature>
<sequence>MREETFLLLYGLSHLNPLNACTWPAVDALFVVDSTPYVTSFQHRSQLQFFRQVLSKMKFDGDGSRVSLAQFTPSARLEYTLLNSSNIINTIEDIMYFPCELEQCPRTSVNNLAKVSLSDGNRKAVPDVIVVLSNSVYPLQEVLEKEPLISPQSPLHVFYVVIGTQVVVSRFEPSAHTVGLKVTDYASLSELVEPICESVNGYIRGWQGRPRLPSRDKIIPDLSWWNFLNWNSTACHHHNAQNTVFWTTPCGTTTRFGSLCWIIIAVTVVIAALLLLILAYAIHSFREENKRLRYRMIENERALRKQNEYFTAKLHSQMQQQIKSGEKYAEDILKQQEILQAQLERQPVFTTQPQPITVPIYLTNPANPSQNQPERPRSRSPAGRKDHNENDIEENHVTSPENDVKTGQENEGDWKSEEPSSMSDESSEPERKTHLPPKHPALSLPPIDLMFLVDTSSSIGNNNFEILKNCVCEVLKEVDIAPGRSRVALLQYAQDPSVVFGFDRFYSYESVRRGVMRLSYTGGATMLSKALAFAGGIMYKEQNMKTQHRRHKFLPTPRHDRLQVLCLVSDGYSDDNADKESVVLHEKLHVKVFAIVTRSFNKEKLVPITRFEGSVFTVQQKESIAIWLWRQQKNWAENYATYVEKEKALAASSREK</sequence>
<dbReference type="Pfam" id="PF00092">
    <property type="entry name" value="VWA"/>
    <property type="match status" value="1"/>
</dbReference>
<evidence type="ECO:0000313" key="5">
    <source>
        <dbReference type="Proteomes" id="UP000835052"/>
    </source>
</evidence>
<name>A0A8S1GUX5_9PELO</name>
<protein>
    <recommendedName>
        <fullName evidence="3">VWFA domain-containing protein</fullName>
    </recommendedName>
</protein>
<evidence type="ECO:0000256" key="1">
    <source>
        <dbReference type="SAM" id="MobiDB-lite"/>
    </source>
</evidence>
<feature type="transmembrane region" description="Helical" evidence="2">
    <location>
        <begin position="261"/>
        <end position="282"/>
    </location>
</feature>
<dbReference type="SUPFAM" id="SSF53300">
    <property type="entry name" value="vWA-like"/>
    <property type="match status" value="2"/>
</dbReference>
<dbReference type="Proteomes" id="UP000835052">
    <property type="component" value="Unassembled WGS sequence"/>
</dbReference>
<accession>A0A8S1GUX5</accession>
<evidence type="ECO:0000313" key="4">
    <source>
        <dbReference type="EMBL" id="CAD6186751.1"/>
    </source>
</evidence>
<dbReference type="PANTHER" id="PTHR22588:SF14">
    <property type="entry name" value="VWFA DOMAIN-CONTAINING PROTEIN"/>
    <property type="match status" value="1"/>
</dbReference>